<name>A0ABM6IB89_9HYPH</name>
<evidence type="ECO:0000259" key="6">
    <source>
        <dbReference type="Pfam" id="PF04932"/>
    </source>
</evidence>
<dbReference type="InterPro" id="IPR007016">
    <property type="entry name" value="O-antigen_ligase-rel_domated"/>
</dbReference>
<dbReference type="Proteomes" id="UP000188174">
    <property type="component" value="Plasmid unnamed1"/>
</dbReference>
<feature type="transmembrane region" description="Helical" evidence="5">
    <location>
        <begin position="221"/>
        <end position="236"/>
    </location>
</feature>
<evidence type="ECO:0000256" key="1">
    <source>
        <dbReference type="ARBA" id="ARBA00004141"/>
    </source>
</evidence>
<accession>A0ABM6IB89</accession>
<dbReference type="EMBL" id="CP019631">
    <property type="protein sequence ID" value="AQQ07794.1"/>
    <property type="molecule type" value="Genomic_DNA"/>
</dbReference>
<dbReference type="Pfam" id="PF04932">
    <property type="entry name" value="Wzy_C"/>
    <property type="match status" value="1"/>
</dbReference>
<feature type="transmembrane region" description="Helical" evidence="5">
    <location>
        <begin position="329"/>
        <end position="354"/>
    </location>
</feature>
<geneLocation type="plasmid" evidence="7 8">
    <name>unnamed1</name>
</geneLocation>
<feature type="domain" description="O-antigen ligase-related" evidence="6">
    <location>
        <begin position="207"/>
        <end position="345"/>
    </location>
</feature>
<keyword evidence="7" id="KW-0614">Plasmid</keyword>
<keyword evidence="8" id="KW-1185">Reference proteome</keyword>
<organism evidence="7 8">
    <name type="scientific">Roseibium algicola</name>
    <dbReference type="NCBI Taxonomy" id="2857014"/>
    <lineage>
        <taxon>Bacteria</taxon>
        <taxon>Pseudomonadati</taxon>
        <taxon>Pseudomonadota</taxon>
        <taxon>Alphaproteobacteria</taxon>
        <taxon>Hyphomicrobiales</taxon>
        <taxon>Stappiaceae</taxon>
        <taxon>Roseibium</taxon>
    </lineage>
</organism>
<reference evidence="7 8" key="1">
    <citation type="submission" date="2017-02" db="EMBL/GenBank/DDBJ databases">
        <authorList>
            <person name="Jeong S."/>
        </authorList>
    </citation>
    <scope>NUCLEOTIDE SEQUENCE [LARGE SCALE GENOMIC DNA]</scope>
    <source>
        <strain evidence="7 8">RMAR6-6</strain>
        <plasmid evidence="7 8">unnamed1</plasmid>
    </source>
</reference>
<dbReference type="InterPro" id="IPR051533">
    <property type="entry name" value="WaaL-like"/>
</dbReference>
<keyword evidence="4 5" id="KW-0472">Membrane</keyword>
<dbReference type="RefSeq" id="WP_077293905.1">
    <property type="nucleotide sequence ID" value="NZ_CP019631.1"/>
</dbReference>
<feature type="transmembrane region" description="Helical" evidence="5">
    <location>
        <begin position="103"/>
        <end position="124"/>
    </location>
</feature>
<feature type="transmembrane region" description="Helical" evidence="5">
    <location>
        <begin position="366"/>
        <end position="386"/>
    </location>
</feature>
<feature type="transmembrane region" description="Helical" evidence="5">
    <location>
        <begin position="243"/>
        <end position="265"/>
    </location>
</feature>
<feature type="transmembrane region" description="Helical" evidence="5">
    <location>
        <begin position="45"/>
        <end position="65"/>
    </location>
</feature>
<feature type="transmembrane region" description="Helical" evidence="5">
    <location>
        <begin position="392"/>
        <end position="410"/>
    </location>
</feature>
<evidence type="ECO:0000256" key="5">
    <source>
        <dbReference type="SAM" id="Phobius"/>
    </source>
</evidence>
<proteinExistence type="predicted"/>
<feature type="transmembrane region" description="Helical" evidence="5">
    <location>
        <begin position="198"/>
        <end position="215"/>
    </location>
</feature>
<keyword evidence="2 5" id="KW-0812">Transmembrane</keyword>
<feature type="transmembrane region" description="Helical" evidence="5">
    <location>
        <begin position="77"/>
        <end position="97"/>
    </location>
</feature>
<feature type="transmembrane region" description="Helical" evidence="5">
    <location>
        <begin position="136"/>
        <end position="154"/>
    </location>
</feature>
<evidence type="ECO:0000256" key="2">
    <source>
        <dbReference type="ARBA" id="ARBA00022692"/>
    </source>
</evidence>
<evidence type="ECO:0000256" key="4">
    <source>
        <dbReference type="ARBA" id="ARBA00023136"/>
    </source>
</evidence>
<keyword evidence="3 5" id="KW-1133">Transmembrane helix</keyword>
<dbReference type="PANTHER" id="PTHR37422:SF13">
    <property type="entry name" value="LIPOPOLYSACCHARIDE BIOSYNTHESIS PROTEIN PA4999-RELATED"/>
    <property type="match status" value="1"/>
</dbReference>
<evidence type="ECO:0000313" key="8">
    <source>
        <dbReference type="Proteomes" id="UP000188174"/>
    </source>
</evidence>
<protein>
    <recommendedName>
        <fullName evidence="6">O-antigen ligase-related domain-containing protein</fullName>
    </recommendedName>
</protein>
<sequence>MTPNAIPISSHSGSPVRSTTSQEIERLLVIAAVFLSPMTYLRTDIVFFTLSDLVASAAFVVMIANRRVPLRPFADMTSFWLFSVLLLCSGLIAGSLLNGDPLTGAVGVIQYVFSFVCIPLLLLGRPARETMFLCKVMAFSLVFVMLHGVLYSVFSPDDARFFSRNGRLTGLIERENGVGLLAGVGIVYVMWLYFISQISGIVFLALVAPVAYGLLLSASNSGFIVAVVGIFGISFFHGSAKHILAFIGIGALALAALFLFGQYFLPEVFQERVYGALTTGDSSEAGTFDGRLLLIQEAIYLIDRSIWLGVGVDQHRLISQYGAPVHNTYLLLFSEGGLVSLLGFVCLLLTLAFVGWRSFSNPDTRWSGVLMFTILLMFAVALNGVTHVYGRFLSVPLLLPAAICLSGYRVRRHRKREHR</sequence>
<dbReference type="PANTHER" id="PTHR37422">
    <property type="entry name" value="TEICHURONIC ACID BIOSYNTHESIS PROTEIN TUAE"/>
    <property type="match status" value="1"/>
</dbReference>
<feature type="transmembrane region" description="Helical" evidence="5">
    <location>
        <begin position="174"/>
        <end position="191"/>
    </location>
</feature>
<evidence type="ECO:0000313" key="7">
    <source>
        <dbReference type="EMBL" id="AQQ07794.1"/>
    </source>
</evidence>
<comment type="subcellular location">
    <subcellularLocation>
        <location evidence="1">Membrane</location>
        <topology evidence="1">Multi-pass membrane protein</topology>
    </subcellularLocation>
</comment>
<evidence type="ECO:0000256" key="3">
    <source>
        <dbReference type="ARBA" id="ARBA00022989"/>
    </source>
</evidence>
<gene>
    <name evidence="7" type="ORF">B0E33_28680</name>
</gene>